<feature type="region of interest" description="Disordered" evidence="1">
    <location>
        <begin position="1"/>
        <end position="30"/>
    </location>
</feature>
<evidence type="ECO:0000313" key="2">
    <source>
        <dbReference type="EMBL" id="DAD70918.1"/>
    </source>
</evidence>
<reference evidence="2" key="1">
    <citation type="journal article" date="2021" name="Proc. Natl. Acad. Sci. U.S.A.">
        <title>A Catalog of Tens of Thousands of Viruses from Human Metagenomes Reveals Hidden Associations with Chronic Diseases.</title>
        <authorList>
            <person name="Tisza M.J."/>
            <person name="Buck C.B."/>
        </authorList>
    </citation>
    <scope>NUCLEOTIDE SEQUENCE</scope>
    <source>
        <strain evidence="2">Ctvok7</strain>
    </source>
</reference>
<protein>
    <submittedName>
        <fullName evidence="2">Uncharacterized protein</fullName>
    </submittedName>
</protein>
<proteinExistence type="predicted"/>
<evidence type="ECO:0000256" key="1">
    <source>
        <dbReference type="SAM" id="MobiDB-lite"/>
    </source>
</evidence>
<name>A0A8S5LLT8_9CAUD</name>
<accession>A0A8S5LLT8</accession>
<sequence>MFPHREVFMHPGRQHFGTEHPEPYPGKSNL</sequence>
<dbReference type="EMBL" id="BK015871">
    <property type="protein sequence ID" value="DAD70918.1"/>
    <property type="molecule type" value="Genomic_DNA"/>
</dbReference>
<organism evidence="2">
    <name type="scientific">Siphoviridae sp. ctvok7</name>
    <dbReference type="NCBI Taxonomy" id="2827596"/>
    <lineage>
        <taxon>Viruses</taxon>
        <taxon>Duplodnaviria</taxon>
        <taxon>Heunggongvirae</taxon>
        <taxon>Uroviricota</taxon>
        <taxon>Caudoviricetes</taxon>
    </lineage>
</organism>